<feature type="domain" description="Transposase DDE" evidence="1">
    <location>
        <begin position="1"/>
        <end position="65"/>
    </location>
</feature>
<feature type="non-terminal residue" evidence="2">
    <location>
        <position position="66"/>
    </location>
</feature>
<comment type="caution">
    <text evidence="2">The sequence shown here is derived from an EMBL/GenBank/DDBJ whole genome shotgun (WGS) entry which is preliminary data.</text>
</comment>
<dbReference type="InterPro" id="IPR025668">
    <property type="entry name" value="Tnp_DDE_dom"/>
</dbReference>
<gene>
    <name evidence="2" type="ORF">QWF21_18170</name>
</gene>
<dbReference type="Proteomes" id="UP001339167">
    <property type="component" value="Unassembled WGS sequence"/>
</dbReference>
<proteinExistence type="predicted"/>
<accession>A0ABU7JKD8</accession>
<dbReference type="EMBL" id="JAUGZK010000069">
    <property type="protein sequence ID" value="MEE2026154.1"/>
    <property type="molecule type" value="Genomic_DNA"/>
</dbReference>
<evidence type="ECO:0000313" key="2">
    <source>
        <dbReference type="EMBL" id="MEE2026154.1"/>
    </source>
</evidence>
<reference evidence="2 3" key="1">
    <citation type="submission" date="2023-06" db="EMBL/GenBank/DDBJ databases">
        <title>Alkalimonas sp., MEB004 an alkaliphilic bacterium isolated from Lonar Lake, India.</title>
        <authorList>
            <person name="Joshi A."/>
            <person name="Thite S."/>
        </authorList>
    </citation>
    <scope>NUCLEOTIDE SEQUENCE [LARGE SCALE GENOMIC DNA]</scope>
    <source>
        <strain evidence="2 3">MEB004</strain>
    </source>
</reference>
<feature type="non-terminal residue" evidence="2">
    <location>
        <position position="1"/>
    </location>
</feature>
<organism evidence="2 3">
    <name type="scientific">Alkalimonas mucilaginosa</name>
    <dbReference type="NCBI Taxonomy" id="3057676"/>
    <lineage>
        <taxon>Bacteria</taxon>
        <taxon>Pseudomonadati</taxon>
        <taxon>Pseudomonadota</taxon>
        <taxon>Gammaproteobacteria</taxon>
        <taxon>Alkalimonas</taxon>
    </lineage>
</organism>
<name>A0ABU7JKD8_9GAMM</name>
<evidence type="ECO:0000259" key="1">
    <source>
        <dbReference type="Pfam" id="PF13751"/>
    </source>
</evidence>
<dbReference type="RefSeq" id="WP_330089441.1">
    <property type="nucleotide sequence ID" value="NZ_JAUGZK010000069.1"/>
</dbReference>
<sequence length="66" mass="7825">PNGELLTYRTTNREGYRHYHSNPKICLDCPLRSQCTSSKKALKIITRHVWEEDKEHVQEIRLTSWG</sequence>
<protein>
    <submittedName>
        <fullName evidence="2">Transposase</fullName>
    </submittedName>
</protein>
<evidence type="ECO:0000313" key="3">
    <source>
        <dbReference type="Proteomes" id="UP001339167"/>
    </source>
</evidence>
<dbReference type="Pfam" id="PF13751">
    <property type="entry name" value="DDE_Tnp_1_6"/>
    <property type="match status" value="1"/>
</dbReference>
<keyword evidence="3" id="KW-1185">Reference proteome</keyword>